<dbReference type="InterPro" id="IPR029044">
    <property type="entry name" value="Nucleotide-diphossugar_trans"/>
</dbReference>
<keyword evidence="4" id="KW-1185">Reference proteome</keyword>
<dbReference type="PANTHER" id="PTHR43630:SF2">
    <property type="entry name" value="GLYCOSYLTRANSFERASE"/>
    <property type="match status" value="1"/>
</dbReference>
<dbReference type="RefSeq" id="WP_157398812.1">
    <property type="nucleotide sequence ID" value="NZ_WSEL01000009.1"/>
</dbReference>
<keyword evidence="3" id="KW-0808">Transferase</keyword>
<accession>A0A6N8IUT6</accession>
<dbReference type="GO" id="GO:0016740">
    <property type="term" value="F:transferase activity"/>
    <property type="evidence" value="ECO:0007669"/>
    <property type="project" value="UniProtKB-KW"/>
</dbReference>
<sequence>MKRLSVILITRDEAHNIEGCLRSVAFADEVVVVDSGSSDGTAALAQACGARVVTTADWPGFGPQKNRALDHATGDWVLSIDADERVTPELQASILEAMEQGTFDAYKLNRRSSFCGQYMDHSGWSPDWVVRLVRRGTARFSPSLVHESLQPAGPVGRLQGRLLHESMTDFESVIDKLDRYSTAGAQALMARGVKGSMGKSLGHGLWAFLRTYVVRLGFLDGRLGLALAISNAEGTYYRYLKLWLMQRSAGNSAGHR</sequence>
<reference evidence="3 4" key="1">
    <citation type="submission" date="2019-12" db="EMBL/GenBank/DDBJ databases">
        <authorList>
            <person name="Huq M.A."/>
        </authorList>
    </citation>
    <scope>NUCLEOTIDE SEQUENCE [LARGE SCALE GENOMIC DNA]</scope>
    <source>
        <strain evidence="3 4">MAH-25</strain>
    </source>
</reference>
<evidence type="ECO:0000313" key="4">
    <source>
        <dbReference type="Proteomes" id="UP000469385"/>
    </source>
</evidence>
<name>A0A6N8IUT6_9BURK</name>
<feature type="domain" description="Glycosyltransferase 2-like" evidence="2">
    <location>
        <begin position="5"/>
        <end position="123"/>
    </location>
</feature>
<evidence type="ECO:0000313" key="3">
    <source>
        <dbReference type="EMBL" id="MVQ30684.1"/>
    </source>
</evidence>
<dbReference type="EMBL" id="WSEL01000009">
    <property type="protein sequence ID" value="MVQ30684.1"/>
    <property type="molecule type" value="Genomic_DNA"/>
</dbReference>
<proteinExistence type="inferred from homology"/>
<dbReference type="CDD" id="cd02511">
    <property type="entry name" value="Beta4Glucosyltransferase"/>
    <property type="match status" value="1"/>
</dbReference>
<evidence type="ECO:0000256" key="1">
    <source>
        <dbReference type="ARBA" id="ARBA00038494"/>
    </source>
</evidence>
<protein>
    <submittedName>
        <fullName evidence="3">Glycosyltransferase</fullName>
    </submittedName>
</protein>
<dbReference type="AlphaFoldDB" id="A0A6N8IUT6"/>
<dbReference type="Proteomes" id="UP000469385">
    <property type="component" value="Unassembled WGS sequence"/>
</dbReference>
<comment type="caution">
    <text evidence="3">The sequence shown here is derived from an EMBL/GenBank/DDBJ whole genome shotgun (WGS) entry which is preliminary data.</text>
</comment>
<gene>
    <name evidence="3" type="ORF">GON04_14580</name>
</gene>
<organism evidence="3 4">
    <name type="scientific">Ramlibacter pinisoli</name>
    <dbReference type="NCBI Taxonomy" id="2682844"/>
    <lineage>
        <taxon>Bacteria</taxon>
        <taxon>Pseudomonadati</taxon>
        <taxon>Pseudomonadota</taxon>
        <taxon>Betaproteobacteria</taxon>
        <taxon>Burkholderiales</taxon>
        <taxon>Comamonadaceae</taxon>
        <taxon>Ramlibacter</taxon>
    </lineage>
</organism>
<comment type="similarity">
    <text evidence="1">Belongs to the glycosyltransferase 2 family. WaaE/KdtX subfamily.</text>
</comment>
<dbReference type="InterPro" id="IPR001173">
    <property type="entry name" value="Glyco_trans_2-like"/>
</dbReference>
<dbReference type="PANTHER" id="PTHR43630">
    <property type="entry name" value="POLY-BETA-1,6-N-ACETYL-D-GLUCOSAMINE SYNTHASE"/>
    <property type="match status" value="1"/>
</dbReference>
<evidence type="ECO:0000259" key="2">
    <source>
        <dbReference type="Pfam" id="PF00535"/>
    </source>
</evidence>
<dbReference type="Gene3D" id="3.90.550.10">
    <property type="entry name" value="Spore Coat Polysaccharide Biosynthesis Protein SpsA, Chain A"/>
    <property type="match status" value="1"/>
</dbReference>
<dbReference type="SUPFAM" id="SSF53448">
    <property type="entry name" value="Nucleotide-diphospho-sugar transferases"/>
    <property type="match status" value="1"/>
</dbReference>
<dbReference type="Pfam" id="PF00535">
    <property type="entry name" value="Glycos_transf_2"/>
    <property type="match status" value="1"/>
</dbReference>